<evidence type="ECO:0000256" key="6">
    <source>
        <dbReference type="ARBA" id="ARBA00022605"/>
    </source>
</evidence>
<evidence type="ECO:0000256" key="5">
    <source>
        <dbReference type="ARBA" id="ARBA00022576"/>
    </source>
</evidence>
<keyword evidence="7 11" id="KW-0808">Transferase</keyword>
<protein>
    <recommendedName>
        <fullName evidence="11">Histidinol-phosphate aminotransferase</fullName>
        <ecNumber evidence="11">2.6.1.9</ecNumber>
    </recommendedName>
    <alternativeName>
        <fullName evidence="11">Imidazole acetol-phosphate transaminase</fullName>
    </alternativeName>
</protein>
<dbReference type="GO" id="GO:0000105">
    <property type="term" value="P:L-histidine biosynthetic process"/>
    <property type="evidence" value="ECO:0007669"/>
    <property type="project" value="UniProtKB-UniRule"/>
</dbReference>
<dbReference type="PANTHER" id="PTHR42885">
    <property type="entry name" value="HISTIDINOL-PHOSPHATE AMINOTRANSFERASE-RELATED"/>
    <property type="match status" value="1"/>
</dbReference>
<dbReference type="Proteomes" id="UP000032046">
    <property type="component" value="Unassembled WGS sequence"/>
</dbReference>
<evidence type="ECO:0000313" key="14">
    <source>
        <dbReference type="Proteomes" id="UP000032046"/>
    </source>
</evidence>
<proteinExistence type="inferred from homology"/>
<evidence type="ECO:0000256" key="10">
    <source>
        <dbReference type="ARBA" id="ARBA00047481"/>
    </source>
</evidence>
<evidence type="ECO:0000256" key="11">
    <source>
        <dbReference type="HAMAP-Rule" id="MF_01023"/>
    </source>
</evidence>
<feature type="domain" description="Aminotransferase class I/classII large" evidence="12">
    <location>
        <begin position="42"/>
        <end position="341"/>
    </location>
</feature>
<evidence type="ECO:0000256" key="1">
    <source>
        <dbReference type="ARBA" id="ARBA00001933"/>
    </source>
</evidence>
<keyword evidence="9 11" id="KW-0368">Histidine biosynthesis</keyword>
<keyword evidence="6 11" id="KW-0028">Amino-acid biosynthesis</keyword>
<comment type="similarity">
    <text evidence="3 11">Belongs to the class-II pyridoxal-phosphate-dependent aminotransferase family. Histidinol-phosphate aminotransferase subfamily.</text>
</comment>
<organism evidence="13 14">
    <name type="scientific">Prevotella pectinovora</name>
    <dbReference type="NCBI Taxonomy" id="1602169"/>
    <lineage>
        <taxon>Bacteria</taxon>
        <taxon>Pseudomonadati</taxon>
        <taxon>Bacteroidota</taxon>
        <taxon>Bacteroidia</taxon>
        <taxon>Bacteroidales</taxon>
        <taxon>Prevotellaceae</taxon>
        <taxon>Prevotella</taxon>
    </lineage>
</organism>
<comment type="catalytic activity">
    <reaction evidence="10 11">
        <text>L-histidinol phosphate + 2-oxoglutarate = 3-(imidazol-4-yl)-2-oxopropyl phosphate + L-glutamate</text>
        <dbReference type="Rhea" id="RHEA:23744"/>
        <dbReference type="ChEBI" id="CHEBI:16810"/>
        <dbReference type="ChEBI" id="CHEBI:29985"/>
        <dbReference type="ChEBI" id="CHEBI:57766"/>
        <dbReference type="ChEBI" id="CHEBI:57980"/>
        <dbReference type="EC" id="2.6.1.9"/>
    </reaction>
</comment>
<reference evidence="13 14" key="1">
    <citation type="submission" date="2015-01" db="EMBL/GenBank/DDBJ databases">
        <title>Comparative genomics of non-oral Prevotella species.</title>
        <authorList>
            <person name="Accetto T."/>
            <person name="Nograsek B."/>
            <person name="Avgustin G."/>
        </authorList>
    </citation>
    <scope>NUCLEOTIDE SEQUENCE [LARGE SCALE GENOMIC DNA]</scope>
    <source>
        <strain evidence="13 14">P5-119</strain>
    </source>
</reference>
<dbReference type="HAMAP" id="MF_01023">
    <property type="entry name" value="HisC_aminotrans_2"/>
    <property type="match status" value="1"/>
</dbReference>
<dbReference type="InterPro" id="IPR015421">
    <property type="entry name" value="PyrdxlP-dep_Trfase_major"/>
</dbReference>
<comment type="caution">
    <text evidence="13">The sequence shown here is derived from an EMBL/GenBank/DDBJ whole genome shotgun (WGS) entry which is preliminary data.</text>
</comment>
<evidence type="ECO:0000256" key="3">
    <source>
        <dbReference type="ARBA" id="ARBA00007970"/>
    </source>
</evidence>
<dbReference type="CDD" id="cd00609">
    <property type="entry name" value="AAT_like"/>
    <property type="match status" value="1"/>
</dbReference>
<evidence type="ECO:0000256" key="9">
    <source>
        <dbReference type="ARBA" id="ARBA00023102"/>
    </source>
</evidence>
<comment type="pathway">
    <text evidence="2 11">Amino-acid biosynthesis; L-histidine biosynthesis; L-histidine from 5-phospho-alpha-D-ribose 1-diphosphate: step 7/9.</text>
</comment>
<dbReference type="InterPro" id="IPR005861">
    <property type="entry name" value="HisP_aminotrans"/>
</dbReference>
<evidence type="ECO:0000256" key="7">
    <source>
        <dbReference type="ARBA" id="ARBA00022679"/>
    </source>
</evidence>
<dbReference type="UniPathway" id="UPA00031">
    <property type="reaction ID" value="UER00012"/>
</dbReference>
<sequence length="349" mass="39551">MKRLNELVRQNILRLEPYGHERSSNGNKTGLVFLDANENPYNTPYNRYPEIRQTELKRAIAKMKKLPAECILLSNGADEAADIIYRCFAEPGRDNVVAIEPTCRMYERLAEINNVEYIKAALDENFQLSAGRVLAACNGNTKIIWLCSPNDPTGNELQREEIVKIINGFEGLVVVDEAYSDFSSATPLRHELYKYPNLIVLDTFSNSWGCAGLRLGTAFAFPEIIDILNKVRNPYNVNTLTQESVSKLLDRQYDVEKWVNILLAERERMVEAFRLLPSCKKVYPTETNFFLAQMTDAKKVYDHLKGNGILVKSMAGVPLCEDCLRITVGSKSENSELLAALRLLKTEEE</sequence>
<dbReference type="EC" id="2.6.1.9" evidence="11"/>
<accession>A0A0D0IRF4</accession>
<dbReference type="InterPro" id="IPR015422">
    <property type="entry name" value="PyrdxlP-dep_Trfase_small"/>
</dbReference>
<dbReference type="GO" id="GO:0004400">
    <property type="term" value="F:histidinol-phosphate transaminase activity"/>
    <property type="evidence" value="ECO:0007669"/>
    <property type="project" value="UniProtKB-UniRule"/>
</dbReference>
<evidence type="ECO:0000313" key="13">
    <source>
        <dbReference type="EMBL" id="KIP60359.1"/>
    </source>
</evidence>
<evidence type="ECO:0000256" key="2">
    <source>
        <dbReference type="ARBA" id="ARBA00005011"/>
    </source>
</evidence>
<keyword evidence="8 11" id="KW-0663">Pyridoxal phosphate</keyword>
<comment type="subunit">
    <text evidence="4 11">Homodimer.</text>
</comment>
<evidence type="ECO:0000256" key="4">
    <source>
        <dbReference type="ARBA" id="ARBA00011738"/>
    </source>
</evidence>
<comment type="caution">
    <text evidence="11">Lacks conserved residue(s) required for the propagation of feature annotation.</text>
</comment>
<dbReference type="RefSeq" id="WP_042520084.1">
    <property type="nucleotide sequence ID" value="NZ_JXQK01000083.1"/>
</dbReference>
<dbReference type="SUPFAM" id="SSF53383">
    <property type="entry name" value="PLP-dependent transferases"/>
    <property type="match status" value="1"/>
</dbReference>
<dbReference type="STRING" id="1602171.ST44_11665"/>
<dbReference type="InterPro" id="IPR004839">
    <property type="entry name" value="Aminotransferase_I/II_large"/>
</dbReference>
<dbReference type="Pfam" id="PF00155">
    <property type="entry name" value="Aminotran_1_2"/>
    <property type="match status" value="1"/>
</dbReference>
<dbReference type="PANTHER" id="PTHR42885:SF2">
    <property type="entry name" value="HISTIDINOL-PHOSPHATE AMINOTRANSFERASE"/>
    <property type="match status" value="1"/>
</dbReference>
<dbReference type="Gene3D" id="3.40.640.10">
    <property type="entry name" value="Type I PLP-dependent aspartate aminotransferase-like (Major domain)"/>
    <property type="match status" value="1"/>
</dbReference>
<name>A0A0D0IRF4_9BACT</name>
<keyword evidence="14" id="KW-1185">Reference proteome</keyword>
<dbReference type="Gene3D" id="3.90.1150.10">
    <property type="entry name" value="Aspartate Aminotransferase, domain 1"/>
    <property type="match status" value="1"/>
</dbReference>
<dbReference type="AlphaFoldDB" id="A0A0D0IRF4"/>
<dbReference type="NCBIfam" id="TIGR01141">
    <property type="entry name" value="hisC"/>
    <property type="match status" value="1"/>
</dbReference>
<gene>
    <name evidence="11" type="primary">hisC</name>
    <name evidence="13" type="ORF">ST44_11665</name>
</gene>
<dbReference type="GO" id="GO:0030170">
    <property type="term" value="F:pyridoxal phosphate binding"/>
    <property type="evidence" value="ECO:0007669"/>
    <property type="project" value="InterPro"/>
</dbReference>
<evidence type="ECO:0000256" key="8">
    <source>
        <dbReference type="ARBA" id="ARBA00022898"/>
    </source>
</evidence>
<comment type="cofactor">
    <cofactor evidence="1 11">
        <name>pyridoxal 5'-phosphate</name>
        <dbReference type="ChEBI" id="CHEBI:597326"/>
    </cofactor>
</comment>
<dbReference type="EMBL" id="JXQK01000083">
    <property type="protein sequence ID" value="KIP60359.1"/>
    <property type="molecule type" value="Genomic_DNA"/>
</dbReference>
<dbReference type="InterPro" id="IPR015424">
    <property type="entry name" value="PyrdxlP-dep_Trfase"/>
</dbReference>
<evidence type="ECO:0000259" key="12">
    <source>
        <dbReference type="Pfam" id="PF00155"/>
    </source>
</evidence>
<keyword evidence="5 11" id="KW-0032">Aminotransferase</keyword>